<accession>A0A4V3FSL3</accession>
<dbReference type="Proteomes" id="UP000294927">
    <property type="component" value="Unassembled WGS sequence"/>
</dbReference>
<evidence type="ECO:0000259" key="1">
    <source>
        <dbReference type="Pfam" id="PF12146"/>
    </source>
</evidence>
<dbReference type="InterPro" id="IPR022742">
    <property type="entry name" value="Hydrolase_4"/>
</dbReference>
<dbReference type="OrthoDB" id="9809549at2"/>
<dbReference type="InterPro" id="IPR029058">
    <property type="entry name" value="AB_hydrolase_fold"/>
</dbReference>
<keyword evidence="3" id="KW-1185">Reference proteome</keyword>
<dbReference type="PANTHER" id="PTHR43265">
    <property type="entry name" value="ESTERASE ESTD"/>
    <property type="match status" value="1"/>
</dbReference>
<sequence length="422" mass="44066">MVDGAAAALALVGLARDGRFGEVAELFSAPLRALASEGTVRSAWVAELGRIGAVTAIGIPATGPGEAGLVRASVPVTCERGGFTVLVSFDDRGIVHGLRLAPATGPVWTPPDYVRRRRFTEREMVLGGGPRAVPGTLTLPRRARVGVVLLSGGGPFDRDGTSGANKPLKDVAWGLASRGVAVLRFDKVTHVHGGLAPGATMTDEYVPHAVAAVELLRAHVERVVLVGHSMGGKAAPLVASSVQVDGMVLLAGDAQPMHHAAVRVARYLASVAPDVVDGEAVAVFTRQAALVDGPDLTPSTPAAELPFGFPASWWLAMRAYDPVAAAAAVGVPMLILQGARDYQVTVTDDLTRWQAGLAHRPNVTFRVYAGDNHLFFPGEGPSTPAEYDQPQHVDPQVVTDIATWLSTTRPVGQAGRRAVSST</sequence>
<feature type="domain" description="Serine aminopeptidase S33" evidence="1">
    <location>
        <begin position="169"/>
        <end position="375"/>
    </location>
</feature>
<dbReference type="Pfam" id="PF12146">
    <property type="entry name" value="Hydrolase_4"/>
    <property type="match status" value="1"/>
</dbReference>
<evidence type="ECO:0000313" key="2">
    <source>
        <dbReference type="EMBL" id="TDV47951.1"/>
    </source>
</evidence>
<reference evidence="2 3" key="1">
    <citation type="submission" date="2019-03" db="EMBL/GenBank/DDBJ databases">
        <title>Genomic Encyclopedia of Archaeal and Bacterial Type Strains, Phase II (KMG-II): from individual species to whole genera.</title>
        <authorList>
            <person name="Goeker M."/>
        </authorList>
    </citation>
    <scope>NUCLEOTIDE SEQUENCE [LARGE SCALE GENOMIC DNA]</scope>
    <source>
        <strain evidence="2 3">DSM 45499</strain>
    </source>
</reference>
<organism evidence="2 3">
    <name type="scientific">Actinophytocola oryzae</name>
    <dbReference type="NCBI Taxonomy" id="502181"/>
    <lineage>
        <taxon>Bacteria</taxon>
        <taxon>Bacillati</taxon>
        <taxon>Actinomycetota</taxon>
        <taxon>Actinomycetes</taxon>
        <taxon>Pseudonocardiales</taxon>
        <taxon>Pseudonocardiaceae</taxon>
    </lineage>
</organism>
<comment type="caution">
    <text evidence="2">The sequence shown here is derived from an EMBL/GenBank/DDBJ whole genome shotgun (WGS) entry which is preliminary data.</text>
</comment>
<dbReference type="Gene3D" id="3.40.50.1820">
    <property type="entry name" value="alpha/beta hydrolase"/>
    <property type="match status" value="1"/>
</dbReference>
<evidence type="ECO:0000313" key="3">
    <source>
        <dbReference type="Proteomes" id="UP000294927"/>
    </source>
</evidence>
<dbReference type="InterPro" id="IPR053145">
    <property type="entry name" value="AB_hydrolase_Est10"/>
</dbReference>
<dbReference type="AlphaFoldDB" id="A0A4V3FSL3"/>
<dbReference type="SUPFAM" id="SSF53474">
    <property type="entry name" value="alpha/beta-Hydrolases"/>
    <property type="match status" value="1"/>
</dbReference>
<dbReference type="PANTHER" id="PTHR43265:SF1">
    <property type="entry name" value="ESTERASE ESTD"/>
    <property type="match status" value="1"/>
</dbReference>
<name>A0A4V3FSL3_9PSEU</name>
<gene>
    <name evidence="2" type="ORF">CLV71_109186</name>
</gene>
<dbReference type="RefSeq" id="WP_133905233.1">
    <property type="nucleotide sequence ID" value="NZ_SOCP01000009.1"/>
</dbReference>
<dbReference type="EMBL" id="SOCP01000009">
    <property type="protein sequence ID" value="TDV47951.1"/>
    <property type="molecule type" value="Genomic_DNA"/>
</dbReference>
<proteinExistence type="predicted"/>
<dbReference type="GO" id="GO:0052689">
    <property type="term" value="F:carboxylic ester hydrolase activity"/>
    <property type="evidence" value="ECO:0007669"/>
    <property type="project" value="TreeGrafter"/>
</dbReference>
<protein>
    <recommendedName>
        <fullName evidence="1">Serine aminopeptidase S33 domain-containing protein</fullName>
    </recommendedName>
</protein>